<dbReference type="Proteomes" id="UP000011083">
    <property type="component" value="Unassembled WGS sequence"/>
</dbReference>
<sequence length="275" mass="28519">MVCISRLGCATFRSEAGEYDERKFQKLQEKTDYVRREFNLPDTEDVIQDYFCLWGAAKGRLYVTENHMCWASSITSTTEKISFRKVTLIKSAKTLGLVSSAIDISTATENYHFSSFVHRDETFNLLMHLWHYPPTFISIEPPEPRRIASALPAPAGASGAEAGGRADGGKASWRQSGAVRGGAGKGWGAGAGGGADGWGDSDAGGGGGGGGGGRGGAWGGSTSSSSTGWSASGGGGGGGGASSAGNWFGGGGAYSLTLRRLRACAVVRVRWCALA</sequence>
<dbReference type="GeneID" id="14915426"/>
<dbReference type="Pfam" id="PF02893">
    <property type="entry name" value="GRAM"/>
    <property type="match status" value="1"/>
</dbReference>
<dbReference type="GO" id="GO:0032934">
    <property type="term" value="F:sterol binding"/>
    <property type="evidence" value="ECO:0007669"/>
    <property type="project" value="TreeGrafter"/>
</dbReference>
<feature type="region of interest" description="Disordered" evidence="1">
    <location>
        <begin position="148"/>
        <end position="240"/>
    </location>
</feature>
<evidence type="ECO:0000313" key="4">
    <source>
        <dbReference type="Proteomes" id="UP000011083"/>
    </source>
</evidence>
<protein>
    <submittedName>
        <fullName evidence="3">GRAM domain containing protein</fullName>
    </submittedName>
</protein>
<keyword evidence="4" id="KW-1185">Reference proteome</keyword>
<dbReference type="PANTHER" id="PTHR23319">
    <property type="entry name" value="GRAM DOMAIN CONTAINING 1B, ISOFORM E"/>
    <property type="match status" value="1"/>
</dbReference>
<evidence type="ECO:0000259" key="2">
    <source>
        <dbReference type="SMART" id="SM00568"/>
    </source>
</evidence>
<dbReference type="RefSeq" id="XP_004336835.1">
    <property type="nucleotide sequence ID" value="XM_004336787.1"/>
</dbReference>
<dbReference type="GO" id="GO:0140268">
    <property type="term" value="C:endoplasmic reticulum-plasma membrane contact site"/>
    <property type="evidence" value="ECO:0007669"/>
    <property type="project" value="TreeGrafter"/>
</dbReference>
<feature type="compositionally biased region" description="Low complexity" evidence="1">
    <location>
        <begin position="220"/>
        <end position="230"/>
    </location>
</feature>
<dbReference type="KEGG" id="acan:ACA1_129370"/>
<gene>
    <name evidence="3" type="ORF">ACA1_129370</name>
</gene>
<feature type="compositionally biased region" description="Gly residues" evidence="1">
    <location>
        <begin position="179"/>
        <end position="219"/>
    </location>
</feature>
<dbReference type="OrthoDB" id="2162691at2759"/>
<dbReference type="Gene3D" id="2.30.29.30">
    <property type="entry name" value="Pleckstrin-homology domain (PH domain)/Phosphotyrosine-binding domain (PTB)"/>
    <property type="match status" value="1"/>
</dbReference>
<organism evidence="3 4">
    <name type="scientific">Acanthamoeba castellanii (strain ATCC 30010 / Neff)</name>
    <dbReference type="NCBI Taxonomy" id="1257118"/>
    <lineage>
        <taxon>Eukaryota</taxon>
        <taxon>Amoebozoa</taxon>
        <taxon>Discosea</taxon>
        <taxon>Longamoebia</taxon>
        <taxon>Centramoebida</taxon>
        <taxon>Acanthamoebidae</taxon>
        <taxon>Acanthamoeba</taxon>
    </lineage>
</organism>
<dbReference type="GO" id="GO:0032366">
    <property type="term" value="P:intracellular sterol transport"/>
    <property type="evidence" value="ECO:0007669"/>
    <property type="project" value="TreeGrafter"/>
</dbReference>
<feature type="compositionally biased region" description="Low complexity" evidence="1">
    <location>
        <begin position="148"/>
        <end position="160"/>
    </location>
</feature>
<evidence type="ECO:0000256" key="1">
    <source>
        <dbReference type="SAM" id="MobiDB-lite"/>
    </source>
</evidence>
<dbReference type="GO" id="GO:0005886">
    <property type="term" value="C:plasma membrane"/>
    <property type="evidence" value="ECO:0007669"/>
    <property type="project" value="TreeGrafter"/>
</dbReference>
<dbReference type="SMART" id="SM00568">
    <property type="entry name" value="GRAM"/>
    <property type="match status" value="1"/>
</dbReference>
<dbReference type="InterPro" id="IPR051482">
    <property type="entry name" value="Cholesterol_transport"/>
</dbReference>
<dbReference type="PANTHER" id="PTHR23319:SF4">
    <property type="entry name" value="GRAM DOMAIN CONTAINING 1B, ISOFORM E"/>
    <property type="match status" value="1"/>
</dbReference>
<reference evidence="3 4" key="1">
    <citation type="journal article" date="2013" name="Genome Biol.">
        <title>Genome of Acanthamoeba castellanii highlights extensive lateral gene transfer and early evolution of tyrosine kinase signaling.</title>
        <authorList>
            <person name="Clarke M."/>
            <person name="Lohan A.J."/>
            <person name="Liu B."/>
            <person name="Lagkouvardos I."/>
            <person name="Roy S."/>
            <person name="Zafar N."/>
            <person name="Bertelli C."/>
            <person name="Schilde C."/>
            <person name="Kianianmomeni A."/>
            <person name="Burglin T.R."/>
            <person name="Frech C."/>
            <person name="Turcotte B."/>
            <person name="Kopec K.O."/>
            <person name="Synnott J.M."/>
            <person name="Choo C."/>
            <person name="Paponov I."/>
            <person name="Finkler A."/>
            <person name="Soon Heng Tan C."/>
            <person name="Hutchins A.P."/>
            <person name="Weinmeier T."/>
            <person name="Rattei T."/>
            <person name="Chu J.S."/>
            <person name="Gimenez G."/>
            <person name="Irimia M."/>
            <person name="Rigden D.J."/>
            <person name="Fitzpatrick D.A."/>
            <person name="Lorenzo-Morales J."/>
            <person name="Bateman A."/>
            <person name="Chiu C.H."/>
            <person name="Tang P."/>
            <person name="Hegemann P."/>
            <person name="Fromm H."/>
            <person name="Raoult D."/>
            <person name="Greub G."/>
            <person name="Miranda-Saavedra D."/>
            <person name="Chen N."/>
            <person name="Nash P."/>
            <person name="Ginger M.L."/>
            <person name="Horn M."/>
            <person name="Schaap P."/>
            <person name="Caler L."/>
            <person name="Loftus B."/>
        </authorList>
    </citation>
    <scope>NUCLEOTIDE SEQUENCE [LARGE SCALE GENOMIC DNA]</scope>
    <source>
        <strain evidence="3 4">Neff</strain>
    </source>
</reference>
<name>L8GPH7_ACACF</name>
<dbReference type="InterPro" id="IPR004182">
    <property type="entry name" value="GRAM"/>
</dbReference>
<dbReference type="GO" id="GO:0120015">
    <property type="term" value="F:sterol transfer activity"/>
    <property type="evidence" value="ECO:0007669"/>
    <property type="project" value="TreeGrafter"/>
</dbReference>
<feature type="compositionally biased region" description="Gly residues" evidence="1">
    <location>
        <begin position="231"/>
        <end position="240"/>
    </location>
</feature>
<proteinExistence type="predicted"/>
<dbReference type="AlphaFoldDB" id="L8GPH7"/>
<dbReference type="EMBL" id="KB008043">
    <property type="protein sequence ID" value="ELR14822.1"/>
    <property type="molecule type" value="Genomic_DNA"/>
</dbReference>
<accession>L8GPH7</accession>
<evidence type="ECO:0000313" key="3">
    <source>
        <dbReference type="EMBL" id="ELR14822.1"/>
    </source>
</evidence>
<dbReference type="InterPro" id="IPR011993">
    <property type="entry name" value="PH-like_dom_sf"/>
</dbReference>
<feature type="domain" description="GRAM" evidence="2">
    <location>
        <begin position="32"/>
        <end position="93"/>
    </location>
</feature>
<dbReference type="GO" id="GO:0005789">
    <property type="term" value="C:endoplasmic reticulum membrane"/>
    <property type="evidence" value="ECO:0007669"/>
    <property type="project" value="TreeGrafter"/>
</dbReference>
<dbReference type="VEuPathDB" id="AmoebaDB:ACA1_129370"/>